<proteinExistence type="predicted"/>
<keyword evidence="2" id="KW-1185">Reference proteome</keyword>
<dbReference type="EMBL" id="CP099420">
    <property type="protein sequence ID" value="USW51575.1"/>
    <property type="molecule type" value="Genomic_DNA"/>
</dbReference>
<evidence type="ECO:0000313" key="1">
    <source>
        <dbReference type="EMBL" id="USW51575.1"/>
    </source>
</evidence>
<name>A0A9Q9AM96_9PEZI</name>
<dbReference type="AlphaFoldDB" id="A0A9Q9AM96"/>
<organism evidence="1 2">
    <name type="scientific">Septoria linicola</name>
    <dbReference type="NCBI Taxonomy" id="215465"/>
    <lineage>
        <taxon>Eukaryota</taxon>
        <taxon>Fungi</taxon>
        <taxon>Dikarya</taxon>
        <taxon>Ascomycota</taxon>
        <taxon>Pezizomycotina</taxon>
        <taxon>Dothideomycetes</taxon>
        <taxon>Dothideomycetidae</taxon>
        <taxon>Mycosphaerellales</taxon>
        <taxon>Mycosphaerellaceae</taxon>
        <taxon>Septoria</taxon>
    </lineage>
</organism>
<protein>
    <submittedName>
        <fullName evidence="1">Uncharacterized protein</fullName>
    </submittedName>
</protein>
<gene>
    <name evidence="1" type="ORF">Slin15195_G048940</name>
</gene>
<accession>A0A9Q9AM96</accession>
<dbReference type="Proteomes" id="UP001056384">
    <property type="component" value="Chromosome 3"/>
</dbReference>
<evidence type="ECO:0000313" key="2">
    <source>
        <dbReference type="Proteomes" id="UP001056384"/>
    </source>
</evidence>
<sequence length="271" mass="29714">MGTQHSRLQKRSLRRRLSRYNLPNVTATTLPGEFDDVARPKLKASMQALSQAMDCETAEALVNETLRLTMDLQQVHQQLNEVLKTKSAESVNRRVLLPQFSFELRPVLPLLPDVHPAHRVGELQLDKMTRNSTQAAAHLSLCSGRCSSTASYHSTRSASDDQVFQFLPALTASSSCYSCSASSMQSLPRPPPPGTMFSCLSDTALEILHRHDSILGPAIALCDELLDQSLDSLALSADEVELGLRRGRKGELPINPVGGPEDGRIIAVRSF</sequence>
<reference evidence="1" key="1">
    <citation type="submission" date="2022-06" db="EMBL/GenBank/DDBJ databases">
        <title>Complete genome sequences of two strains of the flax pathogen Septoria linicola.</title>
        <authorList>
            <person name="Lapalu N."/>
            <person name="Simon A."/>
            <person name="Demenou B."/>
            <person name="Paumier D."/>
            <person name="Guillot M.-P."/>
            <person name="Gout L."/>
            <person name="Valade R."/>
        </authorList>
    </citation>
    <scope>NUCLEOTIDE SEQUENCE</scope>
    <source>
        <strain evidence="1">SE15195</strain>
    </source>
</reference>